<dbReference type="PATRIC" id="fig|1938.3.peg.5853"/>
<proteinExistence type="predicted"/>
<dbReference type="EMBL" id="LFNT01000046">
    <property type="protein sequence ID" value="KMS70668.1"/>
    <property type="molecule type" value="Genomic_DNA"/>
</dbReference>
<feature type="transmembrane region" description="Helical" evidence="1">
    <location>
        <begin position="124"/>
        <end position="144"/>
    </location>
</feature>
<keyword evidence="1" id="KW-1133">Transmembrane helix</keyword>
<accession>A0A0J7Z654</accession>
<evidence type="ECO:0000313" key="2">
    <source>
        <dbReference type="EMBL" id="KMS70668.1"/>
    </source>
</evidence>
<reference evidence="2 3" key="1">
    <citation type="submission" date="2015-06" db="EMBL/GenBank/DDBJ databases">
        <authorList>
            <person name="Ju K.-S."/>
            <person name="Doroghazi J.R."/>
            <person name="Metcalf W.W."/>
        </authorList>
    </citation>
    <scope>NUCLEOTIDE SEQUENCE [LARGE SCALE GENOMIC DNA]</scope>
    <source>
        <strain evidence="2 3">NRRL 3414</strain>
    </source>
</reference>
<evidence type="ECO:0000313" key="3">
    <source>
        <dbReference type="Proteomes" id="UP000037432"/>
    </source>
</evidence>
<feature type="transmembrane region" description="Helical" evidence="1">
    <location>
        <begin position="97"/>
        <end position="118"/>
    </location>
</feature>
<sequence length="170" mass="18011">MLAVTLDIGSADVAFGALHTAHPLARARIARALRCLDMTTYRGERAPMQGRMSEPARGSDGAPVRPDVDELRQRFQGQPDPGFARARSREARNARGSVMAVAVIMASVCLFVMVQCLTSTSRTALWAVAPGVGAGFCALSVELARRGRTRWATVALMLGVACGVLGEGGR</sequence>
<name>A0A0J7Z654_STRVR</name>
<evidence type="ECO:0000256" key="1">
    <source>
        <dbReference type="SAM" id="Phobius"/>
    </source>
</evidence>
<keyword evidence="1" id="KW-0472">Membrane</keyword>
<gene>
    <name evidence="2" type="ORF">ACM01_30815</name>
</gene>
<organism evidence="2 3">
    <name type="scientific">Streptomyces viridochromogenes</name>
    <dbReference type="NCBI Taxonomy" id="1938"/>
    <lineage>
        <taxon>Bacteria</taxon>
        <taxon>Bacillati</taxon>
        <taxon>Actinomycetota</taxon>
        <taxon>Actinomycetes</taxon>
        <taxon>Kitasatosporales</taxon>
        <taxon>Streptomycetaceae</taxon>
        <taxon>Streptomyces</taxon>
    </lineage>
</organism>
<dbReference type="AlphaFoldDB" id="A0A0J7Z654"/>
<comment type="caution">
    <text evidence="2">The sequence shown here is derived from an EMBL/GenBank/DDBJ whole genome shotgun (WGS) entry which is preliminary data.</text>
</comment>
<dbReference type="Proteomes" id="UP000037432">
    <property type="component" value="Unassembled WGS sequence"/>
</dbReference>
<keyword evidence="1" id="KW-0812">Transmembrane</keyword>
<protein>
    <submittedName>
        <fullName evidence="2">Uncharacterized protein</fullName>
    </submittedName>
</protein>